<dbReference type="SUPFAM" id="SSF53850">
    <property type="entry name" value="Periplasmic binding protein-like II"/>
    <property type="match status" value="1"/>
</dbReference>
<dbReference type="PANTHER" id="PTHR30061:SF50">
    <property type="entry name" value="MALTOSE_MALTODEXTRIN-BINDING PERIPLASMIC PROTEIN"/>
    <property type="match status" value="1"/>
</dbReference>
<evidence type="ECO:0000313" key="5">
    <source>
        <dbReference type="Proteomes" id="UP000290365"/>
    </source>
</evidence>
<comment type="similarity">
    <text evidence="1">Belongs to the bacterial solute-binding protein 1 family.</text>
</comment>
<keyword evidence="3" id="KW-0732">Signal</keyword>
<accession>A0A4P6K5L9</accession>
<dbReference type="KEGG" id="kbs:EPA93_07315"/>
<dbReference type="Gene3D" id="3.40.190.10">
    <property type="entry name" value="Periplasmic binding protein-like II"/>
    <property type="match status" value="2"/>
</dbReference>
<proteinExistence type="inferred from homology"/>
<dbReference type="Proteomes" id="UP000290365">
    <property type="component" value="Chromosome"/>
</dbReference>
<dbReference type="GO" id="GO:0015768">
    <property type="term" value="P:maltose transport"/>
    <property type="evidence" value="ECO:0007669"/>
    <property type="project" value="TreeGrafter"/>
</dbReference>
<dbReference type="Pfam" id="PF01547">
    <property type="entry name" value="SBP_bac_1"/>
    <property type="match status" value="1"/>
</dbReference>
<dbReference type="GO" id="GO:1901982">
    <property type="term" value="F:maltose binding"/>
    <property type="evidence" value="ECO:0007669"/>
    <property type="project" value="TreeGrafter"/>
</dbReference>
<dbReference type="AlphaFoldDB" id="A0A4P6K5L9"/>
<keyword evidence="2" id="KW-0813">Transport</keyword>
<sequence length="409" mass="45071">MVHGTPDKPFAGQTVNVLMEQHTSSDAIRQLLPEFEKTTGIKVNLDIVPYDNLTSKALLGFSQGSDQYDVVFDDWIHGLAYAKAGYIVPLAPYAQKLSSYYHEQDFYAPYIQMPRYDKQLYGLPVYGESTFLMYRKDLFEKYHIAVPKTMNELEAAAQKIYSATDGKVYGITLRGQQGIQNVYVWSAFLWAFGGQWLQGNHVALDSQQALKALKFYTDLLNRYGPPGVANFGWQENRLLFQQGKAAMTIDATVNGAYNEDPAQSSIVGKVGYAPVPTAVADPVGSPSSLEVHGLYLSKFSTHPEAAWLFMSWATSKQVQLQRMQISPDSGVTALAAIDSQTFKDRYGAFRETMLASLARGNSNYLPQIPQSNQIINYAGIAIAQALVGAQKPDAALASAARQCNQLLGG</sequence>
<evidence type="ECO:0000256" key="2">
    <source>
        <dbReference type="ARBA" id="ARBA00022448"/>
    </source>
</evidence>
<dbReference type="CDD" id="cd13585">
    <property type="entry name" value="PBP2_TMBP_like"/>
    <property type="match status" value="1"/>
</dbReference>
<gene>
    <name evidence="4" type="ORF">EPA93_07315</name>
</gene>
<dbReference type="OrthoDB" id="383712at2"/>
<name>A0A4P6K5L9_KTERU</name>
<dbReference type="PANTHER" id="PTHR30061">
    <property type="entry name" value="MALTOSE-BINDING PERIPLASMIC PROTEIN"/>
    <property type="match status" value="1"/>
</dbReference>
<keyword evidence="5" id="KW-1185">Reference proteome</keyword>
<evidence type="ECO:0000313" key="4">
    <source>
        <dbReference type="EMBL" id="QBD83395.1"/>
    </source>
</evidence>
<dbReference type="GO" id="GO:0055052">
    <property type="term" value="C:ATP-binding cassette (ABC) transporter complex, substrate-binding subunit-containing"/>
    <property type="evidence" value="ECO:0007669"/>
    <property type="project" value="TreeGrafter"/>
</dbReference>
<dbReference type="GO" id="GO:0042956">
    <property type="term" value="P:maltodextrin transmembrane transport"/>
    <property type="evidence" value="ECO:0007669"/>
    <property type="project" value="TreeGrafter"/>
</dbReference>
<protein>
    <submittedName>
        <fullName evidence="4">Sugar ABC transporter substrate-binding protein</fullName>
    </submittedName>
</protein>
<organism evidence="4 5">
    <name type="scientific">Ktedonosporobacter rubrisoli</name>
    <dbReference type="NCBI Taxonomy" id="2509675"/>
    <lineage>
        <taxon>Bacteria</taxon>
        <taxon>Bacillati</taxon>
        <taxon>Chloroflexota</taxon>
        <taxon>Ktedonobacteria</taxon>
        <taxon>Ktedonobacterales</taxon>
        <taxon>Ktedonosporobacteraceae</taxon>
        <taxon>Ktedonosporobacter</taxon>
    </lineage>
</organism>
<dbReference type="EMBL" id="CP035758">
    <property type="protein sequence ID" value="QBD83395.1"/>
    <property type="molecule type" value="Genomic_DNA"/>
</dbReference>
<dbReference type="InterPro" id="IPR006059">
    <property type="entry name" value="SBP"/>
</dbReference>
<reference evidence="4 5" key="1">
    <citation type="submission" date="2019-01" db="EMBL/GenBank/DDBJ databases">
        <title>Ktedonosporobacter rubrisoli SCAWS-G2.</title>
        <authorList>
            <person name="Huang Y."/>
            <person name="Yan B."/>
        </authorList>
    </citation>
    <scope>NUCLEOTIDE SEQUENCE [LARGE SCALE GENOMIC DNA]</scope>
    <source>
        <strain evidence="4 5">SCAWS-G2</strain>
    </source>
</reference>
<evidence type="ECO:0000256" key="3">
    <source>
        <dbReference type="ARBA" id="ARBA00022729"/>
    </source>
</evidence>
<evidence type="ECO:0000256" key="1">
    <source>
        <dbReference type="ARBA" id="ARBA00008520"/>
    </source>
</evidence>